<sequence length="649" mass="70471">MMKFHITTLMFIIFEHINKIFTQGIPISPCPKMFQYRFDGSEWFGILSVRNPDFGQALHLRVTLSMRGKPTTNYLGEIELLTRGQFLSDTPVLYKIKFPKNHFPPKLLQITTNNQVVCLGAADHSIFVTQIQLEHTRKFTFVPDEQQSLPAAASSVSSSSSALALPSSSQTQSTATALGGIAGMGGGSSHISSMLSPLTTGHKDSSGLGPTNIAFGTKHLPLSNMDKTPVRISKDICGTIDDRIRFQVLHALKQKSDLASTSSSTFSSIRNPLAKVGVIMTSALARQDVNSYNITMGGPRFGVQHDDVDVVAESNDDSSDLPPLVTSDADNPAEFSSDDAAASPTSNTDDGSMAIQELPSITRGAWPWLAAVYVNNLTSLAYQCGGTLISQRIVVSAAHCFQLFKKRYTANEVLVFLGRHNLKNWNEEGSLAAPVDDIFIHPDYNQHLSSYDADIAVVVLKNEVRFNTFIRPACMWSGSTKIEYIEGEPGIVVGWGLGGFNITKQMSTTSTVPKIMSTPIVSNEVCYAANPKFRSLTSNRTFCAGVMFDKNLGTKSLASKPLVFNGQATQGPCSGDSGAGLMLLKNNRWMLRGTVSGSLPLASNAKNVEEAKARPSIAPTSSTRSCSINQYVIYTDVAKFLDWIFAFII</sequence>
<reference evidence="4" key="1">
    <citation type="submission" date="2020-05" db="UniProtKB">
        <authorList>
            <consortium name="EnsemblMetazoa"/>
        </authorList>
    </citation>
    <scope>IDENTIFICATION</scope>
    <source>
        <strain evidence="4">USDA</strain>
    </source>
</reference>
<dbReference type="PANTHER" id="PTHR24260">
    <property type="match status" value="1"/>
</dbReference>
<gene>
    <name evidence="4" type="primary">106095973</name>
</gene>
<organism evidence="4 5">
    <name type="scientific">Stomoxys calcitrans</name>
    <name type="common">Stable fly</name>
    <name type="synonym">Conops calcitrans</name>
    <dbReference type="NCBI Taxonomy" id="35570"/>
    <lineage>
        <taxon>Eukaryota</taxon>
        <taxon>Metazoa</taxon>
        <taxon>Ecdysozoa</taxon>
        <taxon>Arthropoda</taxon>
        <taxon>Hexapoda</taxon>
        <taxon>Insecta</taxon>
        <taxon>Pterygota</taxon>
        <taxon>Neoptera</taxon>
        <taxon>Endopterygota</taxon>
        <taxon>Diptera</taxon>
        <taxon>Brachycera</taxon>
        <taxon>Muscomorpha</taxon>
        <taxon>Muscoidea</taxon>
        <taxon>Muscidae</taxon>
        <taxon>Stomoxys</taxon>
    </lineage>
</organism>
<evidence type="ECO:0000256" key="2">
    <source>
        <dbReference type="SAM" id="MobiDB-lite"/>
    </source>
</evidence>
<dbReference type="CDD" id="cd00190">
    <property type="entry name" value="Tryp_SPc"/>
    <property type="match status" value="1"/>
</dbReference>
<dbReference type="EnsemblMetazoa" id="SCAU000651-RA">
    <property type="protein sequence ID" value="SCAU000651-PA"/>
    <property type="gene ID" value="SCAU000651"/>
</dbReference>
<dbReference type="InterPro" id="IPR009003">
    <property type="entry name" value="Peptidase_S1_PA"/>
</dbReference>
<dbReference type="STRING" id="35570.A0A1I8NNK9"/>
<evidence type="ECO:0000313" key="5">
    <source>
        <dbReference type="Proteomes" id="UP000095300"/>
    </source>
</evidence>
<dbReference type="Pfam" id="PF16030">
    <property type="entry name" value="GD_N"/>
    <property type="match status" value="1"/>
</dbReference>
<dbReference type="PROSITE" id="PS50240">
    <property type="entry name" value="TRYPSIN_DOM"/>
    <property type="match status" value="1"/>
</dbReference>
<dbReference type="InterPro" id="IPR018114">
    <property type="entry name" value="TRYPSIN_HIS"/>
</dbReference>
<evidence type="ECO:0000256" key="1">
    <source>
        <dbReference type="ARBA" id="ARBA00023157"/>
    </source>
</evidence>
<evidence type="ECO:0000259" key="3">
    <source>
        <dbReference type="PROSITE" id="PS50240"/>
    </source>
</evidence>
<dbReference type="Gene3D" id="2.40.10.10">
    <property type="entry name" value="Trypsin-like serine proteases"/>
    <property type="match status" value="1"/>
</dbReference>
<protein>
    <recommendedName>
        <fullName evidence="3">Peptidase S1 domain-containing protein</fullName>
    </recommendedName>
</protein>
<dbReference type="GO" id="GO:0006508">
    <property type="term" value="P:proteolysis"/>
    <property type="evidence" value="ECO:0007669"/>
    <property type="project" value="InterPro"/>
</dbReference>
<dbReference type="SUPFAM" id="SSF50494">
    <property type="entry name" value="Trypsin-like serine proteases"/>
    <property type="match status" value="1"/>
</dbReference>
<dbReference type="InterPro" id="IPR001314">
    <property type="entry name" value="Peptidase_S1A"/>
</dbReference>
<dbReference type="AlphaFoldDB" id="A0A1I8NNK9"/>
<dbReference type="VEuPathDB" id="VectorBase:SCAU000651"/>
<feature type="region of interest" description="Disordered" evidence="2">
    <location>
        <begin position="312"/>
        <end position="352"/>
    </location>
</feature>
<dbReference type="InterPro" id="IPR051333">
    <property type="entry name" value="CLIP_Serine_Protease"/>
</dbReference>
<dbReference type="Pfam" id="PF00089">
    <property type="entry name" value="Trypsin"/>
    <property type="match status" value="1"/>
</dbReference>
<dbReference type="InterPro" id="IPR031986">
    <property type="entry name" value="GD_N"/>
</dbReference>
<dbReference type="PROSITE" id="PS00134">
    <property type="entry name" value="TRYPSIN_HIS"/>
    <property type="match status" value="1"/>
</dbReference>
<keyword evidence="1" id="KW-1015">Disulfide bond</keyword>
<dbReference type="GO" id="GO:0004252">
    <property type="term" value="F:serine-type endopeptidase activity"/>
    <property type="evidence" value="ECO:0007669"/>
    <property type="project" value="InterPro"/>
</dbReference>
<keyword evidence="5" id="KW-1185">Reference proteome</keyword>
<proteinExistence type="predicted"/>
<dbReference type="Proteomes" id="UP000095300">
    <property type="component" value="Unassembled WGS sequence"/>
</dbReference>
<dbReference type="InterPro" id="IPR001254">
    <property type="entry name" value="Trypsin_dom"/>
</dbReference>
<evidence type="ECO:0000313" key="4">
    <source>
        <dbReference type="EnsemblMetazoa" id="SCAU000651-PA"/>
    </source>
</evidence>
<name>A0A1I8NNK9_STOCA</name>
<dbReference type="InterPro" id="IPR043504">
    <property type="entry name" value="Peptidase_S1_PA_chymotrypsin"/>
</dbReference>
<accession>A0A1I8NNK9</accession>
<dbReference type="PANTHER" id="PTHR24260:SF143">
    <property type="entry name" value="SERINE PROTEASE GD-LIKE PROTEIN"/>
    <property type="match status" value="1"/>
</dbReference>
<dbReference type="OrthoDB" id="238681at2759"/>
<dbReference type="FunFam" id="2.40.10.10:FF:000068">
    <property type="entry name" value="transmembrane protease serine 2"/>
    <property type="match status" value="1"/>
</dbReference>
<dbReference type="KEGG" id="scac:106095973"/>
<dbReference type="PRINTS" id="PR00722">
    <property type="entry name" value="CHYMOTRYPSIN"/>
</dbReference>
<feature type="domain" description="Peptidase S1" evidence="3">
    <location>
        <begin position="348"/>
        <end position="649"/>
    </location>
</feature>
<dbReference type="SMART" id="SM00020">
    <property type="entry name" value="Tryp_SPc"/>
    <property type="match status" value="1"/>
</dbReference>